<dbReference type="PANTHER" id="PTHR44591:SF19">
    <property type="entry name" value="TWO-COMPONENT RESPONSE REGULATOR-RELATED"/>
    <property type="match status" value="1"/>
</dbReference>
<dbReference type="PROSITE" id="PS50110">
    <property type="entry name" value="RESPONSE_REGULATORY"/>
    <property type="match status" value="1"/>
</dbReference>
<dbReference type="AlphaFoldDB" id="A0A239H476"/>
<dbReference type="Gene3D" id="3.40.50.2300">
    <property type="match status" value="1"/>
</dbReference>
<dbReference type="Pfam" id="PF00072">
    <property type="entry name" value="Response_reg"/>
    <property type="match status" value="1"/>
</dbReference>
<feature type="modified residue" description="4-aspartylphosphate" evidence="2">
    <location>
        <position position="54"/>
    </location>
</feature>
<proteinExistence type="predicted"/>
<organism evidence="4 5">
    <name type="scientific">Ekhidna lutea</name>
    <dbReference type="NCBI Taxonomy" id="447679"/>
    <lineage>
        <taxon>Bacteria</taxon>
        <taxon>Pseudomonadati</taxon>
        <taxon>Bacteroidota</taxon>
        <taxon>Cytophagia</taxon>
        <taxon>Cytophagales</taxon>
        <taxon>Reichenbachiellaceae</taxon>
        <taxon>Ekhidna</taxon>
    </lineage>
</organism>
<name>A0A239H476_EKHLU</name>
<dbReference type="RefSeq" id="WP_089355896.1">
    <property type="nucleotide sequence ID" value="NZ_FZPD01000002.1"/>
</dbReference>
<evidence type="ECO:0000313" key="5">
    <source>
        <dbReference type="Proteomes" id="UP000198393"/>
    </source>
</evidence>
<dbReference type="SUPFAM" id="SSF52172">
    <property type="entry name" value="CheY-like"/>
    <property type="match status" value="1"/>
</dbReference>
<gene>
    <name evidence="4" type="ORF">SAMN05421640_1135</name>
</gene>
<dbReference type="EMBL" id="FZPD01000002">
    <property type="protein sequence ID" value="SNS76177.1"/>
    <property type="molecule type" value="Genomic_DNA"/>
</dbReference>
<dbReference type="InterPro" id="IPR011006">
    <property type="entry name" value="CheY-like_superfamily"/>
</dbReference>
<dbReference type="InterPro" id="IPR050595">
    <property type="entry name" value="Bact_response_regulator"/>
</dbReference>
<keyword evidence="5" id="KW-1185">Reference proteome</keyword>
<feature type="domain" description="Response regulatory" evidence="3">
    <location>
        <begin position="5"/>
        <end position="120"/>
    </location>
</feature>
<dbReference type="InterPro" id="IPR001789">
    <property type="entry name" value="Sig_transdc_resp-reg_receiver"/>
</dbReference>
<accession>A0A239H476</accession>
<dbReference type="SMART" id="SM00448">
    <property type="entry name" value="REC"/>
    <property type="match status" value="1"/>
</dbReference>
<evidence type="ECO:0000256" key="1">
    <source>
        <dbReference type="ARBA" id="ARBA00022553"/>
    </source>
</evidence>
<dbReference type="Proteomes" id="UP000198393">
    <property type="component" value="Unassembled WGS sequence"/>
</dbReference>
<evidence type="ECO:0000256" key="2">
    <source>
        <dbReference type="PROSITE-ProRule" id="PRU00169"/>
    </source>
</evidence>
<dbReference type="OrthoDB" id="9789181at2"/>
<dbReference type="PANTHER" id="PTHR44591">
    <property type="entry name" value="STRESS RESPONSE REGULATOR PROTEIN 1"/>
    <property type="match status" value="1"/>
</dbReference>
<evidence type="ECO:0000313" key="4">
    <source>
        <dbReference type="EMBL" id="SNS76177.1"/>
    </source>
</evidence>
<keyword evidence="1 2" id="KW-0597">Phosphoprotein</keyword>
<protein>
    <submittedName>
        <fullName evidence="4">Response regulator receiver domain-containing protein</fullName>
    </submittedName>
</protein>
<sequence>MDKPTILYVDDDQFNITLFEFNFKNEFEILNATSGSEALQLIQNHDEIAAIVSDVRMPEMDGIEFITKVKESKNNLPCFLLTGYGGAQEVVDAIDQNLIVGYFSKPFDKENIITTLKSTIND</sequence>
<dbReference type="GO" id="GO:0000160">
    <property type="term" value="P:phosphorelay signal transduction system"/>
    <property type="evidence" value="ECO:0007669"/>
    <property type="project" value="InterPro"/>
</dbReference>
<evidence type="ECO:0000259" key="3">
    <source>
        <dbReference type="PROSITE" id="PS50110"/>
    </source>
</evidence>
<reference evidence="4 5" key="1">
    <citation type="submission" date="2017-06" db="EMBL/GenBank/DDBJ databases">
        <authorList>
            <person name="Kim H.J."/>
            <person name="Triplett B.A."/>
        </authorList>
    </citation>
    <scope>NUCLEOTIDE SEQUENCE [LARGE SCALE GENOMIC DNA]</scope>
    <source>
        <strain evidence="4 5">DSM 19307</strain>
    </source>
</reference>